<sequence length="116" mass="12854">MPLDTIAAGRAWTYSHNIGRRATAGMGFNWPVAMAVGKDGVMFVANRTPHISKFTVNQEFIHEFGRTGEFEFLSGIALDKDQNLYASDEARNRITVFDNDGNVLSTWGEEGEEPGK</sequence>
<dbReference type="SUPFAM" id="SSF101898">
    <property type="entry name" value="NHL repeat"/>
    <property type="match status" value="1"/>
</dbReference>
<dbReference type="PROSITE" id="PS51125">
    <property type="entry name" value="NHL"/>
    <property type="match status" value="1"/>
</dbReference>
<keyword evidence="1" id="KW-0677">Repeat</keyword>
<dbReference type="InterPro" id="IPR001258">
    <property type="entry name" value="NHL_repeat"/>
</dbReference>
<dbReference type="Gene3D" id="2.120.10.30">
    <property type="entry name" value="TolB, C-terminal domain"/>
    <property type="match status" value="1"/>
</dbReference>
<gene>
    <name evidence="2" type="ORF">METZ01_LOCUS164823</name>
</gene>
<evidence type="ECO:0000256" key="1">
    <source>
        <dbReference type="ARBA" id="ARBA00022737"/>
    </source>
</evidence>
<dbReference type="InterPro" id="IPR011042">
    <property type="entry name" value="6-blade_b-propeller_TolB-like"/>
</dbReference>
<feature type="non-terminal residue" evidence="2">
    <location>
        <position position="116"/>
    </location>
</feature>
<evidence type="ECO:0008006" key="3">
    <source>
        <dbReference type="Google" id="ProtNLM"/>
    </source>
</evidence>
<proteinExistence type="predicted"/>
<dbReference type="AlphaFoldDB" id="A0A382BEC5"/>
<reference evidence="2" key="1">
    <citation type="submission" date="2018-05" db="EMBL/GenBank/DDBJ databases">
        <authorList>
            <person name="Lanie J.A."/>
            <person name="Ng W.-L."/>
            <person name="Kazmierczak K.M."/>
            <person name="Andrzejewski T.M."/>
            <person name="Davidsen T.M."/>
            <person name="Wayne K.J."/>
            <person name="Tettelin H."/>
            <person name="Glass J.I."/>
            <person name="Rusch D."/>
            <person name="Podicherti R."/>
            <person name="Tsui H.-C.T."/>
            <person name="Winkler M.E."/>
        </authorList>
    </citation>
    <scope>NUCLEOTIDE SEQUENCE</scope>
</reference>
<accession>A0A382BEC5</accession>
<name>A0A382BEC5_9ZZZZ</name>
<evidence type="ECO:0000313" key="2">
    <source>
        <dbReference type="EMBL" id="SVB11969.1"/>
    </source>
</evidence>
<protein>
    <recommendedName>
        <fullName evidence="3">6-bladed beta-propeller</fullName>
    </recommendedName>
</protein>
<organism evidence="2">
    <name type="scientific">marine metagenome</name>
    <dbReference type="NCBI Taxonomy" id="408172"/>
    <lineage>
        <taxon>unclassified sequences</taxon>
        <taxon>metagenomes</taxon>
        <taxon>ecological metagenomes</taxon>
    </lineage>
</organism>
<dbReference type="EMBL" id="UINC01029371">
    <property type="protein sequence ID" value="SVB11969.1"/>
    <property type="molecule type" value="Genomic_DNA"/>
</dbReference>